<dbReference type="GO" id="GO:0016758">
    <property type="term" value="F:hexosyltransferase activity"/>
    <property type="evidence" value="ECO:0007669"/>
    <property type="project" value="UniProtKB-ARBA"/>
</dbReference>
<dbReference type="CDD" id="cd00761">
    <property type="entry name" value="Glyco_tranf_GTA_type"/>
    <property type="match status" value="1"/>
</dbReference>
<dbReference type="RefSeq" id="WP_158464233.1">
    <property type="nucleotide sequence ID" value="NZ_VZAD01000091.1"/>
</dbReference>
<dbReference type="InterPro" id="IPR001173">
    <property type="entry name" value="Glyco_trans_2-like"/>
</dbReference>
<dbReference type="EMBL" id="VZAD01000091">
    <property type="protein sequence ID" value="MQP12651.1"/>
    <property type="molecule type" value="Genomic_DNA"/>
</dbReference>
<organism evidence="4 5">
    <name type="scientific">Segatella copri</name>
    <dbReference type="NCBI Taxonomy" id="165179"/>
    <lineage>
        <taxon>Bacteria</taxon>
        <taxon>Pseudomonadati</taxon>
        <taxon>Bacteroidota</taxon>
        <taxon>Bacteroidia</taxon>
        <taxon>Bacteroidales</taxon>
        <taxon>Prevotellaceae</taxon>
        <taxon>Segatella</taxon>
    </lineage>
</organism>
<gene>
    <name evidence="4" type="ORF">F7D20_11960</name>
</gene>
<protein>
    <submittedName>
        <fullName evidence="4">Glycosyltransferase family 2 protein</fullName>
    </submittedName>
</protein>
<proteinExistence type="predicted"/>
<dbReference type="Pfam" id="PF00535">
    <property type="entry name" value="Glycos_transf_2"/>
    <property type="match status" value="1"/>
</dbReference>
<evidence type="ECO:0000313" key="5">
    <source>
        <dbReference type="Proteomes" id="UP000384372"/>
    </source>
</evidence>
<dbReference type="AlphaFoldDB" id="A0A6A7WE39"/>
<keyword evidence="1" id="KW-0328">Glycosyltransferase</keyword>
<keyword evidence="5" id="KW-1185">Reference proteome</keyword>
<sequence>MNPLISVIIPVYNAEKTIKKTLDSIREQTFLNFEVIMIDDGSTDASGDICDEYTRYDKRFKVKHKQNQGVSAARQDGIDMSKGEYTIHIDPDDWVEQPMLKELYLKAVESNADMVICDFFENIGQQQIYHKQQPGNIDSATVLRELFQQLHGSCCNKLVRRVCYNNFDISFPSGIYYCEDLYVNAKILMHSIKVAYLPKAYYHYVQYNNKATLVRYYDDNTYNHDIKLKALFLNLLSKSNIVQEEQIIEFFDKTIIFRAFENGYNYYSSRLFKKRFSAFLPLVQKNFNGKEKFFLILSIKGFYRQARYIKMLLQKVKELIR</sequence>
<feature type="domain" description="Glycosyltransferase 2-like" evidence="3">
    <location>
        <begin position="6"/>
        <end position="161"/>
    </location>
</feature>
<dbReference type="PANTHER" id="PTHR22916">
    <property type="entry name" value="GLYCOSYLTRANSFERASE"/>
    <property type="match status" value="1"/>
</dbReference>
<dbReference type="Gene3D" id="3.90.550.10">
    <property type="entry name" value="Spore Coat Polysaccharide Biosynthesis Protein SpsA, Chain A"/>
    <property type="match status" value="1"/>
</dbReference>
<name>A0A6A7WE39_9BACT</name>
<reference evidence="4 5" key="1">
    <citation type="submission" date="2019-09" db="EMBL/GenBank/DDBJ databases">
        <title>Distinct polysaccharide growth profiles of human intestinal Prevotella copri isolates.</title>
        <authorList>
            <person name="Fehlner-Peach H."/>
            <person name="Magnabosco C."/>
            <person name="Raghavan V."/>
            <person name="Scher J.U."/>
            <person name="Tett A."/>
            <person name="Cox L.M."/>
            <person name="Gottsegen C."/>
            <person name="Watters A."/>
            <person name="Wiltshire- Gordon J.D."/>
            <person name="Segata N."/>
            <person name="Bonneau R."/>
            <person name="Littman D.R."/>
        </authorList>
    </citation>
    <scope>NUCLEOTIDE SEQUENCE [LARGE SCALE GENOMIC DNA]</scope>
    <source>
        <strain evidence="5">iAQ1173</strain>
    </source>
</reference>
<comment type="caution">
    <text evidence="4">The sequence shown here is derived from an EMBL/GenBank/DDBJ whole genome shotgun (WGS) entry which is preliminary data.</text>
</comment>
<dbReference type="PANTHER" id="PTHR22916:SF51">
    <property type="entry name" value="GLYCOSYLTRANSFERASE EPSH-RELATED"/>
    <property type="match status" value="1"/>
</dbReference>
<evidence type="ECO:0000256" key="1">
    <source>
        <dbReference type="ARBA" id="ARBA00022676"/>
    </source>
</evidence>
<evidence type="ECO:0000256" key="2">
    <source>
        <dbReference type="ARBA" id="ARBA00022679"/>
    </source>
</evidence>
<dbReference type="SUPFAM" id="SSF53448">
    <property type="entry name" value="Nucleotide-diphospho-sugar transferases"/>
    <property type="match status" value="1"/>
</dbReference>
<dbReference type="InterPro" id="IPR029044">
    <property type="entry name" value="Nucleotide-diphossugar_trans"/>
</dbReference>
<dbReference type="OrthoDB" id="6307329at2"/>
<dbReference type="Proteomes" id="UP000384372">
    <property type="component" value="Unassembled WGS sequence"/>
</dbReference>
<accession>A0A6A7WE39</accession>
<evidence type="ECO:0000259" key="3">
    <source>
        <dbReference type="Pfam" id="PF00535"/>
    </source>
</evidence>
<evidence type="ECO:0000313" key="4">
    <source>
        <dbReference type="EMBL" id="MQP12651.1"/>
    </source>
</evidence>
<keyword evidence="2 4" id="KW-0808">Transferase</keyword>